<dbReference type="GeneID" id="5970461"/>
<dbReference type="OMA" id="EMSECNA"/>
<organism evidence="2 3">
    <name type="scientific">Phaeosphaeria nodorum (strain SN15 / ATCC MYA-4574 / FGSC 10173)</name>
    <name type="common">Glume blotch fungus</name>
    <name type="synonym">Parastagonospora nodorum</name>
    <dbReference type="NCBI Taxonomy" id="321614"/>
    <lineage>
        <taxon>Eukaryota</taxon>
        <taxon>Fungi</taxon>
        <taxon>Dikarya</taxon>
        <taxon>Ascomycota</taxon>
        <taxon>Pezizomycotina</taxon>
        <taxon>Dothideomycetes</taxon>
        <taxon>Pleosporomycetidae</taxon>
        <taxon>Pleosporales</taxon>
        <taxon>Pleosporineae</taxon>
        <taxon>Phaeosphaeriaceae</taxon>
        <taxon>Parastagonospora</taxon>
    </lineage>
</organism>
<reference evidence="3" key="1">
    <citation type="journal article" date="2007" name="Plant Cell">
        <title>Dothideomycete-plant interactions illuminated by genome sequencing and EST analysis of the wheat pathogen Stagonospora nodorum.</title>
        <authorList>
            <person name="Hane J.K."/>
            <person name="Lowe R.G."/>
            <person name="Solomon P.S."/>
            <person name="Tan K.C."/>
            <person name="Schoch C.L."/>
            <person name="Spatafora J.W."/>
            <person name="Crous P.W."/>
            <person name="Kodira C."/>
            <person name="Birren B.W."/>
            <person name="Galagan J.E."/>
            <person name="Torriani S.F."/>
            <person name="McDonald B.A."/>
            <person name="Oliver R.P."/>
        </authorList>
    </citation>
    <scope>NUCLEOTIDE SEQUENCE [LARGE SCALE GENOMIC DNA]</scope>
    <source>
        <strain evidence="3">SN15 / ATCC MYA-4574 / FGSC 10173</strain>
    </source>
</reference>
<evidence type="ECO:0000256" key="1">
    <source>
        <dbReference type="SAM" id="MobiDB-lite"/>
    </source>
</evidence>
<evidence type="ECO:0000313" key="3">
    <source>
        <dbReference type="Proteomes" id="UP000001055"/>
    </source>
</evidence>
<feature type="compositionally biased region" description="Pro residues" evidence="1">
    <location>
        <begin position="124"/>
        <end position="146"/>
    </location>
</feature>
<feature type="compositionally biased region" description="Low complexity" evidence="1">
    <location>
        <begin position="88"/>
        <end position="104"/>
    </location>
</feature>
<feature type="compositionally biased region" description="Polar residues" evidence="1">
    <location>
        <begin position="164"/>
        <end position="175"/>
    </location>
</feature>
<sequence length="227" mass="23108">MLPAMLQAPKPSITLLSAALANASTLFSVAIPSINNSTLVGTSQAISSPSKSIPASQTPGPVGTCTSIEGKAMQTCFQWPQPGQPHPTASATTSTSQNATTSTAPGAQSYTASPPAATSHTSTTPPPSSLPLPPSSTPPAHSPPIPASTSTSSPKCPVPHLSHRSSSPLTVPISDNPSNTTLPASSPLPSAPAPADDCTLSIDSPLNLCSRGRNPRLGLERWRWVQE</sequence>
<dbReference type="Proteomes" id="UP000001055">
    <property type="component" value="Unassembled WGS sequence"/>
</dbReference>
<evidence type="ECO:0000313" key="2">
    <source>
        <dbReference type="EMBL" id="EAT89746.1"/>
    </source>
</evidence>
<dbReference type="KEGG" id="pno:SNOG_03015"/>
<gene>
    <name evidence="2" type="ORF">SNOG_03015</name>
</gene>
<dbReference type="RefSeq" id="XP_001793604.1">
    <property type="nucleotide sequence ID" value="XM_001793552.1"/>
</dbReference>
<feature type="compositionally biased region" description="Low complexity" evidence="1">
    <location>
        <begin position="176"/>
        <end position="188"/>
    </location>
</feature>
<dbReference type="EMBL" id="CH445328">
    <property type="protein sequence ID" value="EAT89746.1"/>
    <property type="molecule type" value="Genomic_DNA"/>
</dbReference>
<feature type="compositionally biased region" description="Low complexity" evidence="1">
    <location>
        <begin position="111"/>
        <end position="123"/>
    </location>
</feature>
<protein>
    <submittedName>
        <fullName evidence="2">Uncharacterized protein</fullName>
    </submittedName>
</protein>
<proteinExistence type="predicted"/>
<name>Q0UYZ9_PHANO</name>
<dbReference type="VEuPathDB" id="FungiDB:JI435_432150"/>
<feature type="region of interest" description="Disordered" evidence="1">
    <location>
        <begin position="77"/>
        <end position="197"/>
    </location>
</feature>
<dbReference type="InParanoid" id="Q0UYZ9"/>
<accession>Q0UYZ9</accession>
<dbReference type="AlphaFoldDB" id="Q0UYZ9"/>
<dbReference type="STRING" id="321614.Q0UYZ9"/>